<feature type="region of interest" description="Disordered" evidence="7">
    <location>
        <begin position="105"/>
        <end position="134"/>
    </location>
</feature>
<dbReference type="InterPro" id="IPR006129">
    <property type="entry name" value="AdhesinB"/>
</dbReference>
<evidence type="ECO:0000313" key="10">
    <source>
        <dbReference type="EMBL" id="PPK54950.1"/>
    </source>
</evidence>
<dbReference type="RefSeq" id="WP_104415815.1">
    <property type="nucleotide sequence ID" value="NZ_PTIT01000008.1"/>
</dbReference>
<evidence type="ECO:0000313" key="11">
    <source>
        <dbReference type="Proteomes" id="UP000239446"/>
    </source>
</evidence>
<reference evidence="9 12" key="1">
    <citation type="submission" date="2018-02" db="EMBL/GenBank/DDBJ databases">
        <title>Deep subsurface shale carbon reservoir microbial communities from Ohio and West Virginia, USA.</title>
        <authorList>
            <person name="Wrighton K."/>
        </authorList>
    </citation>
    <scope>NUCLEOTIDE SEQUENCE [LARGE SCALE GENOMIC DNA]</scope>
    <source>
        <strain evidence="9 12">UTICA-S1B6</strain>
    </source>
</reference>
<name>A0A2S6G707_9GAMM</name>
<evidence type="ECO:0000313" key="12">
    <source>
        <dbReference type="Proteomes" id="UP000239648"/>
    </source>
</evidence>
<evidence type="ECO:0000256" key="4">
    <source>
        <dbReference type="ARBA" id="ARBA00022729"/>
    </source>
</evidence>
<feature type="signal peptide" evidence="8">
    <location>
        <begin position="1"/>
        <end position="23"/>
    </location>
</feature>
<keyword evidence="3" id="KW-0813">Transport</keyword>
<dbReference type="GO" id="GO:0007155">
    <property type="term" value="P:cell adhesion"/>
    <property type="evidence" value="ECO:0007669"/>
    <property type="project" value="InterPro"/>
</dbReference>
<dbReference type="SUPFAM" id="SSF53807">
    <property type="entry name" value="Helical backbone' metal receptor"/>
    <property type="match status" value="1"/>
</dbReference>
<keyword evidence="5" id="KW-0862">Zinc</keyword>
<dbReference type="EMBL" id="PTIT01000008">
    <property type="protein sequence ID" value="PPK51914.1"/>
    <property type="molecule type" value="Genomic_DNA"/>
</dbReference>
<evidence type="ECO:0000256" key="5">
    <source>
        <dbReference type="ARBA" id="ARBA00022906"/>
    </source>
</evidence>
<evidence type="ECO:0000256" key="6">
    <source>
        <dbReference type="SAM" id="Coils"/>
    </source>
</evidence>
<proteinExistence type="inferred from homology"/>
<dbReference type="Proteomes" id="UP000239446">
    <property type="component" value="Unassembled WGS sequence"/>
</dbReference>
<dbReference type="PRINTS" id="PR00691">
    <property type="entry name" value="ADHESINB"/>
</dbReference>
<dbReference type="PANTHER" id="PTHR42953:SF3">
    <property type="entry name" value="HIGH-AFFINITY ZINC UPTAKE SYSTEM PROTEIN ZNUA"/>
    <property type="match status" value="1"/>
</dbReference>
<keyword evidence="6" id="KW-0175">Coiled coil</keyword>
<evidence type="ECO:0000256" key="7">
    <source>
        <dbReference type="SAM" id="MobiDB-lite"/>
    </source>
</evidence>
<feature type="coiled-coil region" evidence="6">
    <location>
        <begin position="162"/>
        <end position="189"/>
    </location>
</feature>
<feature type="compositionally biased region" description="Basic and acidic residues" evidence="7">
    <location>
        <begin position="113"/>
        <end position="134"/>
    </location>
</feature>
<dbReference type="AlphaFoldDB" id="A0A2S6G707"/>
<comment type="similarity">
    <text evidence="1">Belongs to the bacterial solute-binding protein 9 family.</text>
</comment>
<dbReference type="OrthoDB" id="7346865at2"/>
<feature type="chain" id="PRO_5015454567" description="High-affinity zinc uptake system protein ZnuA" evidence="8">
    <location>
        <begin position="24"/>
        <end position="305"/>
    </location>
</feature>
<dbReference type="InterPro" id="IPR050492">
    <property type="entry name" value="Bact_metal-bind_prot9"/>
</dbReference>
<keyword evidence="12" id="KW-1185">Reference proteome</keyword>
<dbReference type="GO" id="GO:0006829">
    <property type="term" value="P:zinc ion transport"/>
    <property type="evidence" value="ECO:0007669"/>
    <property type="project" value="UniProtKB-KW"/>
</dbReference>
<comment type="caution">
    <text evidence="10">The sequence shown here is derived from an EMBL/GenBank/DDBJ whole genome shotgun (WGS) entry which is preliminary data.</text>
</comment>
<evidence type="ECO:0000313" key="9">
    <source>
        <dbReference type="EMBL" id="PPK51914.1"/>
    </source>
</evidence>
<dbReference type="Gene3D" id="3.40.50.1980">
    <property type="entry name" value="Nitrogenase molybdenum iron protein domain"/>
    <property type="match status" value="2"/>
</dbReference>
<gene>
    <name evidence="10" type="ORF">B0H24_100810</name>
    <name evidence="9" type="ORF">BY455_10810</name>
</gene>
<dbReference type="Proteomes" id="UP000239648">
    <property type="component" value="Unassembled WGS sequence"/>
</dbReference>
<evidence type="ECO:0000256" key="8">
    <source>
        <dbReference type="SAM" id="SignalP"/>
    </source>
</evidence>
<evidence type="ECO:0000256" key="2">
    <source>
        <dbReference type="ARBA" id="ARBA00015915"/>
    </source>
</evidence>
<protein>
    <recommendedName>
        <fullName evidence="2">High-affinity zinc uptake system protein ZnuA</fullName>
    </recommendedName>
</protein>
<dbReference type="InterPro" id="IPR006127">
    <property type="entry name" value="ZnuA-like"/>
</dbReference>
<dbReference type="PANTHER" id="PTHR42953">
    <property type="entry name" value="HIGH-AFFINITY ZINC UPTAKE SYSTEM PROTEIN ZNUA-RELATED"/>
    <property type="match status" value="1"/>
</dbReference>
<keyword evidence="4 8" id="KW-0732">Signal</keyword>
<dbReference type="EMBL" id="PTIU01000008">
    <property type="protein sequence ID" value="PPK54950.1"/>
    <property type="molecule type" value="Genomic_DNA"/>
</dbReference>
<dbReference type="GO" id="GO:0046872">
    <property type="term" value="F:metal ion binding"/>
    <property type="evidence" value="ECO:0007669"/>
    <property type="project" value="InterPro"/>
</dbReference>
<evidence type="ECO:0000256" key="3">
    <source>
        <dbReference type="ARBA" id="ARBA00022448"/>
    </source>
</evidence>
<sequence length="305" mass="33728">MALKATSLALGLSTLMAALPVSAANVVASIKPVELLVKAVGGDTTNITTLVPPGASPHNYSMKPSQRRALENADVVFWIGPDMETFLERLLGSEEFEGRVVALADHEDEERPEPERDDHGHEPHGHPHGGGEDPHIWVDPQLALEMAQKIHAQLGSLDGANRQQLDANLAQFEQALQETEETISQQLTAVEDVSLFAYHSAFERFAEHYKLNLEGVLTLNPELSPGARHIADVQNKLRKANQPCLLTEPQFDRQWWRSITQGLDVTFSTWDPLAMDIEPNAEGYLKFQQSIADAVLKCSPKHTKQ</sequence>
<accession>A0A2S6G707</accession>
<organism evidence="10 11">
    <name type="scientific">Marinobacter persicus</name>
    <dbReference type="NCBI Taxonomy" id="930118"/>
    <lineage>
        <taxon>Bacteria</taxon>
        <taxon>Pseudomonadati</taxon>
        <taxon>Pseudomonadota</taxon>
        <taxon>Gammaproteobacteria</taxon>
        <taxon>Pseudomonadales</taxon>
        <taxon>Marinobacteraceae</taxon>
        <taxon>Marinobacter</taxon>
    </lineage>
</organism>
<dbReference type="Pfam" id="PF01297">
    <property type="entry name" value="ZnuA"/>
    <property type="match status" value="1"/>
</dbReference>
<reference evidence="10 11" key="2">
    <citation type="submission" date="2018-02" db="EMBL/GenBank/DDBJ databases">
        <title>Subsurface microbial communities from deep shales in Ohio and West Virginia, USA.</title>
        <authorList>
            <person name="Wrighton K."/>
        </authorList>
    </citation>
    <scope>NUCLEOTIDE SEQUENCE [LARGE SCALE GENOMIC DNA]</scope>
    <source>
        <strain evidence="10 11">UTICA-S1B9</strain>
    </source>
</reference>
<keyword evidence="5" id="KW-0864">Zinc transport</keyword>
<evidence type="ECO:0000256" key="1">
    <source>
        <dbReference type="ARBA" id="ARBA00011028"/>
    </source>
</evidence>
<keyword evidence="5" id="KW-0406">Ion transport</keyword>